<gene>
    <name evidence="3" type="ORF">BO222_08470</name>
</gene>
<keyword evidence="2" id="KW-0238">DNA-binding</keyword>
<dbReference type="PANTHER" id="PTHR30408">
    <property type="entry name" value="TYPE-1 RESTRICTION ENZYME ECOKI SPECIFICITY PROTEIN"/>
    <property type="match status" value="1"/>
</dbReference>
<protein>
    <recommendedName>
        <fullName evidence="5">Type I restriction modification DNA specificity domain-containing protein</fullName>
    </recommendedName>
</protein>
<evidence type="ECO:0000313" key="3">
    <source>
        <dbReference type="EMBL" id="OLU38428.1"/>
    </source>
</evidence>
<dbReference type="CDD" id="cd16961">
    <property type="entry name" value="RMtype1_S_TRD-CR_like"/>
    <property type="match status" value="1"/>
</dbReference>
<dbReference type="AlphaFoldDB" id="A0A1U7NEW7"/>
<evidence type="ECO:0008006" key="5">
    <source>
        <dbReference type="Google" id="ProtNLM"/>
    </source>
</evidence>
<keyword evidence="1" id="KW-0680">Restriction system</keyword>
<proteinExistence type="predicted"/>
<evidence type="ECO:0000256" key="2">
    <source>
        <dbReference type="ARBA" id="ARBA00023125"/>
    </source>
</evidence>
<dbReference type="InterPro" id="IPR044946">
    <property type="entry name" value="Restrct_endonuc_typeI_TRD_sf"/>
</dbReference>
<dbReference type="Proteomes" id="UP000186341">
    <property type="component" value="Unassembled WGS sequence"/>
</dbReference>
<dbReference type="Gene3D" id="3.90.220.20">
    <property type="entry name" value="DNA methylase specificity domains"/>
    <property type="match status" value="1"/>
</dbReference>
<evidence type="ECO:0000313" key="4">
    <source>
        <dbReference type="Proteomes" id="UP000186341"/>
    </source>
</evidence>
<accession>A0A1U7NEW7</accession>
<name>A0A1U7NEW7_9FIRM</name>
<organism evidence="3 4">
    <name type="scientific">Ileibacterium valens</name>
    <dbReference type="NCBI Taxonomy" id="1862668"/>
    <lineage>
        <taxon>Bacteria</taxon>
        <taxon>Bacillati</taxon>
        <taxon>Bacillota</taxon>
        <taxon>Erysipelotrichia</taxon>
        <taxon>Erysipelotrichales</taxon>
        <taxon>Erysipelotrichaceae</taxon>
        <taxon>Ileibacterium</taxon>
    </lineage>
</organism>
<dbReference type="EMBL" id="MPJW01000166">
    <property type="protein sequence ID" value="OLU38428.1"/>
    <property type="molecule type" value="Genomic_DNA"/>
</dbReference>
<dbReference type="InterPro" id="IPR052021">
    <property type="entry name" value="Type-I_RS_S_subunit"/>
</dbReference>
<dbReference type="SUPFAM" id="SSF116734">
    <property type="entry name" value="DNA methylase specificity domain"/>
    <property type="match status" value="1"/>
</dbReference>
<dbReference type="GO" id="GO:0003677">
    <property type="term" value="F:DNA binding"/>
    <property type="evidence" value="ECO:0007669"/>
    <property type="project" value="UniProtKB-KW"/>
</dbReference>
<sequence length="182" mass="21065">MQARITEDSSPKAKRYFYYSREDLDRDLARMHDDKTDTKSVVTSFEVKTLNEGDVVFSLTSNTAAIVQKERDGYILTQNFVRIKPDSGDLDPGYLVYLLNEDSKVRKQIMSEAGISVNRINVSLLERLKLPPLPSIKRQKLIGDLYFSVKKRRYLQERKADLEQFALLQVLKEANMNDQVKK</sequence>
<dbReference type="GO" id="GO:0009307">
    <property type="term" value="P:DNA restriction-modification system"/>
    <property type="evidence" value="ECO:0007669"/>
    <property type="project" value="UniProtKB-KW"/>
</dbReference>
<comment type="caution">
    <text evidence="3">The sequence shown here is derived from an EMBL/GenBank/DDBJ whole genome shotgun (WGS) entry which is preliminary data.</text>
</comment>
<reference evidence="3 4" key="1">
    <citation type="submission" date="2016-11" db="EMBL/GenBank/DDBJ databases">
        <title>Description of two novel members of the family Erysipelotrichaceae: Ileibacterium lipovorans gen. nov., sp. nov. and Dubosiella newyorkensis, gen. nov., sp. nov.</title>
        <authorList>
            <person name="Cox L.M."/>
            <person name="Sohn J."/>
            <person name="Tyrrell K.L."/>
            <person name="Citron D.M."/>
            <person name="Lawson P.A."/>
            <person name="Patel N.B."/>
            <person name="Iizumi T."/>
            <person name="Perez-Perez G.I."/>
            <person name="Goldstein E.J."/>
            <person name="Blaser M.J."/>
        </authorList>
    </citation>
    <scope>NUCLEOTIDE SEQUENCE [LARGE SCALE GENOMIC DNA]</scope>
    <source>
        <strain evidence="3 4">NYU-BL-A3</strain>
    </source>
</reference>
<dbReference type="PANTHER" id="PTHR30408:SF12">
    <property type="entry name" value="TYPE I RESTRICTION ENZYME MJAVIII SPECIFICITY SUBUNIT"/>
    <property type="match status" value="1"/>
</dbReference>
<evidence type="ECO:0000256" key="1">
    <source>
        <dbReference type="ARBA" id="ARBA00022747"/>
    </source>
</evidence>
<keyword evidence="4" id="KW-1185">Reference proteome</keyword>